<sequence length="590" mass="66105">MRTRRKAREEEQEVRRGQFPHLPREIWEKIFSQLSTRDIACSLGPTCMALYRLELDCIHIDLCKSFVTCNDKDTAIQWLMKRISSSSKATYVSGAYAPRITQPQQKLDIVRKQGCGELPKLQILNLIDIDIEHHESAQWLKGLLKLAPKLVALQLRLPRSPDLPALPHLRHLILSLDDACRGGPFCLQDLECLETCALSSSPACSTHAQLELFMPCSLKHLCMSHMLPRALFVTTRCQVTIMGRSCCLDNCMRQAGWMTPRYRVRKLVALMVDESFSAEDSVMAMLPNLSELTLIGAETIVPIQDAQGNQMMEDLYVQSLPGHQLRNLTSLTVCAASICITLPAALRLTRLCLCANSKLCLHFDNVEETAEHLQVFDAACRYLLHQQPIQALQAALLKKRLYLMWAHNARTDMQHIRSIYDRDCLRKGPDRCWYRECSCMCCAECLAKSGVASMHSAHAEGQLPAIVAGATACMRPMEEGCICHRWVGGPRSQRDVGSPSADSHMCIDDDDDSELDSLGSSEDSMSENFDGHMMEPLHELMEPLHGLDGLQDIAPFPQVLFPDLEAGQNAPVIQWHPNVGPAAWHFAPVL</sequence>
<dbReference type="Proteomes" id="UP001314263">
    <property type="component" value="Unassembled WGS sequence"/>
</dbReference>
<dbReference type="SUPFAM" id="SSF81383">
    <property type="entry name" value="F-box domain"/>
    <property type="match status" value="1"/>
</dbReference>
<keyword evidence="4" id="KW-1185">Reference proteome</keyword>
<feature type="compositionally biased region" description="Low complexity" evidence="2">
    <location>
        <begin position="516"/>
        <end position="526"/>
    </location>
</feature>
<comment type="caution">
    <text evidence="3">The sequence shown here is derived from an EMBL/GenBank/DDBJ whole genome shotgun (WGS) entry which is preliminary data.</text>
</comment>
<evidence type="ECO:0000256" key="2">
    <source>
        <dbReference type="SAM" id="MobiDB-lite"/>
    </source>
</evidence>
<dbReference type="AlphaFoldDB" id="A0AAV1IBM8"/>
<dbReference type="CDD" id="cd09917">
    <property type="entry name" value="F-box_SF"/>
    <property type="match status" value="1"/>
</dbReference>
<dbReference type="SUPFAM" id="SSF52047">
    <property type="entry name" value="RNI-like"/>
    <property type="match status" value="1"/>
</dbReference>
<reference evidence="3 4" key="1">
    <citation type="submission" date="2023-10" db="EMBL/GenBank/DDBJ databases">
        <authorList>
            <person name="Maclean D."/>
            <person name="Macfadyen A."/>
        </authorList>
    </citation>
    <scope>NUCLEOTIDE SEQUENCE [LARGE SCALE GENOMIC DNA]</scope>
</reference>
<evidence type="ECO:0000313" key="4">
    <source>
        <dbReference type="Proteomes" id="UP001314263"/>
    </source>
</evidence>
<evidence type="ECO:0000256" key="1">
    <source>
        <dbReference type="ARBA" id="ARBA00004430"/>
    </source>
</evidence>
<dbReference type="InterPro" id="IPR032675">
    <property type="entry name" value="LRR_dom_sf"/>
</dbReference>
<protein>
    <recommendedName>
        <fullName evidence="5">F-box domain-containing protein</fullName>
    </recommendedName>
</protein>
<proteinExistence type="predicted"/>
<name>A0AAV1IBM8_9CHLO</name>
<dbReference type="Gene3D" id="3.80.10.10">
    <property type="entry name" value="Ribonuclease Inhibitor"/>
    <property type="match status" value="1"/>
</dbReference>
<accession>A0AAV1IBM8</accession>
<evidence type="ECO:0008006" key="5">
    <source>
        <dbReference type="Google" id="ProtNLM"/>
    </source>
</evidence>
<dbReference type="GO" id="GO:0005930">
    <property type="term" value="C:axoneme"/>
    <property type="evidence" value="ECO:0007669"/>
    <property type="project" value="UniProtKB-SubCell"/>
</dbReference>
<comment type="subcellular location">
    <subcellularLocation>
        <location evidence="1">Cytoplasm</location>
        <location evidence="1">Cytoskeleton</location>
        <location evidence="1">Cilium axoneme</location>
    </subcellularLocation>
</comment>
<feature type="region of interest" description="Disordered" evidence="2">
    <location>
        <begin position="491"/>
        <end position="526"/>
    </location>
</feature>
<dbReference type="InterPro" id="IPR036047">
    <property type="entry name" value="F-box-like_dom_sf"/>
</dbReference>
<gene>
    <name evidence="3" type="ORF">CVIRNUC_007305</name>
</gene>
<evidence type="ECO:0000313" key="3">
    <source>
        <dbReference type="EMBL" id="CAK0784102.1"/>
    </source>
</evidence>
<organism evidence="3 4">
    <name type="scientific">Coccomyxa viridis</name>
    <dbReference type="NCBI Taxonomy" id="1274662"/>
    <lineage>
        <taxon>Eukaryota</taxon>
        <taxon>Viridiplantae</taxon>
        <taxon>Chlorophyta</taxon>
        <taxon>core chlorophytes</taxon>
        <taxon>Trebouxiophyceae</taxon>
        <taxon>Trebouxiophyceae incertae sedis</taxon>
        <taxon>Coccomyxaceae</taxon>
        <taxon>Coccomyxa</taxon>
    </lineage>
</organism>
<dbReference type="EMBL" id="CAUYUE010000010">
    <property type="protein sequence ID" value="CAK0784102.1"/>
    <property type="molecule type" value="Genomic_DNA"/>
</dbReference>